<evidence type="ECO:0000313" key="3">
    <source>
        <dbReference type="EnsemblMetazoa" id="ASIC007736-PA"/>
    </source>
</evidence>
<dbReference type="VEuPathDB" id="VectorBase:ASIC007736"/>
<keyword evidence="1" id="KW-0732">Signal</keyword>
<protein>
    <submittedName>
        <fullName evidence="2 3">Uncharacterized protein</fullName>
    </submittedName>
</protein>
<feature type="chain" id="PRO_5001783913" evidence="1">
    <location>
        <begin position="32"/>
        <end position="140"/>
    </location>
</feature>
<dbReference type="VEuPathDB" id="VectorBase:ASIS002589"/>
<evidence type="ECO:0000313" key="2">
    <source>
        <dbReference type="EMBL" id="KFB40270.1"/>
    </source>
</evidence>
<name>A0A084VQM6_ANOSI</name>
<reference evidence="2 4" key="1">
    <citation type="journal article" date="2014" name="BMC Genomics">
        <title>Genome sequence of Anopheles sinensis provides insight into genetics basis of mosquito competence for malaria parasites.</title>
        <authorList>
            <person name="Zhou D."/>
            <person name="Zhang D."/>
            <person name="Ding G."/>
            <person name="Shi L."/>
            <person name="Hou Q."/>
            <person name="Ye Y."/>
            <person name="Xu Y."/>
            <person name="Zhou H."/>
            <person name="Xiong C."/>
            <person name="Li S."/>
            <person name="Yu J."/>
            <person name="Hong S."/>
            <person name="Yu X."/>
            <person name="Zou P."/>
            <person name="Chen C."/>
            <person name="Chang X."/>
            <person name="Wang W."/>
            <person name="Lv Y."/>
            <person name="Sun Y."/>
            <person name="Ma L."/>
            <person name="Shen B."/>
            <person name="Zhu C."/>
        </authorList>
    </citation>
    <scope>NUCLEOTIDE SEQUENCE [LARGE SCALE GENOMIC DNA]</scope>
</reference>
<evidence type="ECO:0000313" key="4">
    <source>
        <dbReference type="Proteomes" id="UP000030765"/>
    </source>
</evidence>
<organism evidence="3 4">
    <name type="scientific">Anopheles sinensis</name>
    <name type="common">Mosquito</name>
    <dbReference type="NCBI Taxonomy" id="74873"/>
    <lineage>
        <taxon>Eukaryota</taxon>
        <taxon>Metazoa</taxon>
        <taxon>Ecdysozoa</taxon>
        <taxon>Arthropoda</taxon>
        <taxon>Hexapoda</taxon>
        <taxon>Insecta</taxon>
        <taxon>Pterygota</taxon>
        <taxon>Neoptera</taxon>
        <taxon>Endopterygota</taxon>
        <taxon>Diptera</taxon>
        <taxon>Nematocera</taxon>
        <taxon>Culicoidea</taxon>
        <taxon>Culicidae</taxon>
        <taxon>Anophelinae</taxon>
        <taxon>Anopheles</taxon>
    </lineage>
</organism>
<reference evidence="3" key="2">
    <citation type="submission" date="2020-05" db="UniProtKB">
        <authorList>
            <consortium name="EnsemblMetazoa"/>
        </authorList>
    </citation>
    <scope>IDENTIFICATION</scope>
</reference>
<dbReference type="AlphaFoldDB" id="A0A084VQM6"/>
<dbReference type="EnsemblMetazoa" id="ASIC007736-RA">
    <property type="protein sequence ID" value="ASIC007736-PA"/>
    <property type="gene ID" value="ASIC007736"/>
</dbReference>
<feature type="signal peptide" evidence="1">
    <location>
        <begin position="1"/>
        <end position="31"/>
    </location>
</feature>
<dbReference type="EMBL" id="ATLV01015277">
    <property type="status" value="NOT_ANNOTATED_CDS"/>
    <property type="molecule type" value="Genomic_DNA"/>
</dbReference>
<proteinExistence type="predicted"/>
<dbReference type="EMBL" id="KE525006">
    <property type="protein sequence ID" value="KFB40270.1"/>
    <property type="molecule type" value="Genomic_DNA"/>
</dbReference>
<sequence length="140" mass="15722">MVPMHPCTPITEWTWQAVMLMLLLLHRKMHRKCTEYIKRSIYTGGGCVGVLSRNVVRAATFVRVGEFVGNWQFDAETNSDPLLPGQGLRRKEGLVAGNVQIGLDQRRPASGSMHSRPARVTMTMMKLIWSAIGRPEECAQ</sequence>
<keyword evidence="4" id="KW-1185">Reference proteome</keyword>
<accession>A0A084VQM6</accession>
<dbReference type="Proteomes" id="UP000030765">
    <property type="component" value="Unassembled WGS sequence"/>
</dbReference>
<evidence type="ECO:0000256" key="1">
    <source>
        <dbReference type="SAM" id="SignalP"/>
    </source>
</evidence>
<gene>
    <name evidence="2" type="ORF">ZHAS_00007736</name>
</gene>